<sequence length="55" mass="6702">MRQPYTYAVCVRQKRINHPQRSRAKRRARHTCEMGRRHRDESDLQPPKSGEWPGW</sequence>
<name>A0A6A6PJK4_9PEZI</name>
<dbReference type="AlphaFoldDB" id="A0A6A6PJK4"/>
<gene>
    <name evidence="2" type="ORF">BDY17DRAFT_303509</name>
</gene>
<evidence type="ECO:0000313" key="3">
    <source>
        <dbReference type="Proteomes" id="UP000799767"/>
    </source>
</evidence>
<feature type="compositionally biased region" description="Basic and acidic residues" evidence="1">
    <location>
        <begin position="30"/>
        <end position="42"/>
    </location>
</feature>
<dbReference type="Proteomes" id="UP000799767">
    <property type="component" value="Unassembled WGS sequence"/>
</dbReference>
<keyword evidence="3" id="KW-1185">Reference proteome</keyword>
<evidence type="ECO:0000256" key="1">
    <source>
        <dbReference type="SAM" id="MobiDB-lite"/>
    </source>
</evidence>
<feature type="region of interest" description="Disordered" evidence="1">
    <location>
        <begin position="16"/>
        <end position="55"/>
    </location>
</feature>
<dbReference type="EMBL" id="MU001640">
    <property type="protein sequence ID" value="KAF2480248.1"/>
    <property type="molecule type" value="Genomic_DNA"/>
</dbReference>
<protein>
    <submittedName>
        <fullName evidence="2">Uncharacterized protein</fullName>
    </submittedName>
</protein>
<accession>A0A6A6PJK4</accession>
<reference evidence="2" key="1">
    <citation type="journal article" date="2020" name="Stud. Mycol.">
        <title>101 Dothideomycetes genomes: a test case for predicting lifestyles and emergence of pathogens.</title>
        <authorList>
            <person name="Haridas S."/>
            <person name="Albert R."/>
            <person name="Binder M."/>
            <person name="Bloem J."/>
            <person name="Labutti K."/>
            <person name="Salamov A."/>
            <person name="Andreopoulos B."/>
            <person name="Baker S."/>
            <person name="Barry K."/>
            <person name="Bills G."/>
            <person name="Bluhm B."/>
            <person name="Cannon C."/>
            <person name="Castanera R."/>
            <person name="Culley D."/>
            <person name="Daum C."/>
            <person name="Ezra D."/>
            <person name="Gonzalez J."/>
            <person name="Henrissat B."/>
            <person name="Kuo A."/>
            <person name="Liang C."/>
            <person name="Lipzen A."/>
            <person name="Lutzoni F."/>
            <person name="Magnuson J."/>
            <person name="Mondo S."/>
            <person name="Nolan M."/>
            <person name="Ohm R."/>
            <person name="Pangilinan J."/>
            <person name="Park H.-J."/>
            <person name="Ramirez L."/>
            <person name="Alfaro M."/>
            <person name="Sun H."/>
            <person name="Tritt A."/>
            <person name="Yoshinaga Y."/>
            <person name="Zwiers L.-H."/>
            <person name="Turgeon B."/>
            <person name="Goodwin S."/>
            <person name="Spatafora J."/>
            <person name="Crous P."/>
            <person name="Grigoriev I."/>
        </authorList>
    </citation>
    <scope>NUCLEOTIDE SEQUENCE</scope>
    <source>
        <strain evidence="2">CBS 113389</strain>
    </source>
</reference>
<dbReference type="GeneID" id="54475586"/>
<organism evidence="2 3">
    <name type="scientific">Neohortaea acidophila</name>
    <dbReference type="NCBI Taxonomy" id="245834"/>
    <lineage>
        <taxon>Eukaryota</taxon>
        <taxon>Fungi</taxon>
        <taxon>Dikarya</taxon>
        <taxon>Ascomycota</taxon>
        <taxon>Pezizomycotina</taxon>
        <taxon>Dothideomycetes</taxon>
        <taxon>Dothideomycetidae</taxon>
        <taxon>Mycosphaerellales</taxon>
        <taxon>Teratosphaeriaceae</taxon>
        <taxon>Neohortaea</taxon>
    </lineage>
</organism>
<proteinExistence type="predicted"/>
<feature type="compositionally biased region" description="Basic residues" evidence="1">
    <location>
        <begin position="16"/>
        <end position="29"/>
    </location>
</feature>
<evidence type="ECO:0000313" key="2">
    <source>
        <dbReference type="EMBL" id="KAF2480248.1"/>
    </source>
</evidence>
<dbReference type="RefSeq" id="XP_033586818.1">
    <property type="nucleotide sequence ID" value="XM_033734584.1"/>
</dbReference>